<gene>
    <name evidence="2" type="ORF">H5410_036312</name>
</gene>
<dbReference type="PANTHER" id="PTHR33067:SF9">
    <property type="entry name" value="RNA-DIRECTED DNA POLYMERASE"/>
    <property type="match status" value="1"/>
</dbReference>
<comment type="caution">
    <text evidence="2">The sequence shown here is derived from an EMBL/GenBank/DDBJ whole genome shotgun (WGS) entry which is preliminary data.</text>
</comment>
<dbReference type="InterPro" id="IPR043128">
    <property type="entry name" value="Rev_trsase/Diguanyl_cyclase"/>
</dbReference>
<evidence type="ECO:0000313" key="2">
    <source>
        <dbReference type="EMBL" id="KAG5595080.1"/>
    </source>
</evidence>
<dbReference type="SUPFAM" id="SSF56672">
    <property type="entry name" value="DNA/RNA polymerases"/>
    <property type="match status" value="1"/>
</dbReference>
<dbReference type="PANTHER" id="PTHR33067">
    <property type="entry name" value="RNA-DIRECTED DNA POLYMERASE-RELATED"/>
    <property type="match status" value="1"/>
</dbReference>
<dbReference type="Gene3D" id="3.10.10.10">
    <property type="entry name" value="HIV Type 1 Reverse Transcriptase, subunit A, domain 1"/>
    <property type="match status" value="1"/>
</dbReference>
<feature type="compositionally biased region" description="Basic and acidic residues" evidence="1">
    <location>
        <begin position="42"/>
        <end position="59"/>
    </location>
</feature>
<keyword evidence="3" id="KW-1185">Reference proteome</keyword>
<dbReference type="OrthoDB" id="1298075at2759"/>
<protein>
    <submittedName>
        <fullName evidence="2">Uncharacterized protein</fullName>
    </submittedName>
</protein>
<dbReference type="EMBL" id="JACXVP010000007">
    <property type="protein sequence ID" value="KAG5595080.1"/>
    <property type="molecule type" value="Genomic_DNA"/>
</dbReference>
<evidence type="ECO:0000313" key="3">
    <source>
        <dbReference type="Proteomes" id="UP000824120"/>
    </source>
</evidence>
<dbReference type="InterPro" id="IPR043502">
    <property type="entry name" value="DNA/RNA_pol_sf"/>
</dbReference>
<dbReference type="AlphaFoldDB" id="A0A9J5Y644"/>
<name>A0A9J5Y644_SOLCO</name>
<dbReference type="Proteomes" id="UP000824120">
    <property type="component" value="Chromosome 7"/>
</dbReference>
<evidence type="ECO:0000256" key="1">
    <source>
        <dbReference type="SAM" id="MobiDB-lite"/>
    </source>
</evidence>
<sequence length="290" mass="33254">MDQHNEDTPQISAIVTRSGKALQDVTKPNKSTDQGVVADNGSPKHIERIQDKEVEDNPKTNKKNNNAKFQKFVEIVKDLKGNISLVDALTKMLGYAKYIKELVAKKRVINFETIGLPQLCGAIMAHNESFHDYIRYYMYVYFCKALCDIGESINLMPLMVFDKLGLEKPKPTNMRLLMVDPSIKKPVVYNLCSDSMVLDCEIDVEMRLLRCRLFLATGKRVGYNHISILSKDKEKTMFTWLYDLFTFKRMPFGLCNALATFQAMYALNLYRYGRGLRKCSWMISLSLGIL</sequence>
<feature type="region of interest" description="Disordered" evidence="1">
    <location>
        <begin position="1"/>
        <end position="63"/>
    </location>
</feature>
<dbReference type="Gene3D" id="3.30.70.270">
    <property type="match status" value="1"/>
</dbReference>
<accession>A0A9J5Y644</accession>
<reference evidence="2 3" key="1">
    <citation type="submission" date="2020-09" db="EMBL/GenBank/DDBJ databases">
        <title>De no assembly of potato wild relative species, Solanum commersonii.</title>
        <authorList>
            <person name="Cho K."/>
        </authorList>
    </citation>
    <scope>NUCLEOTIDE SEQUENCE [LARGE SCALE GENOMIC DNA]</scope>
    <source>
        <strain evidence="2">LZ3.2</strain>
        <tissue evidence="2">Leaf</tissue>
    </source>
</reference>
<proteinExistence type="predicted"/>
<organism evidence="2 3">
    <name type="scientific">Solanum commersonii</name>
    <name type="common">Commerson's wild potato</name>
    <name type="synonym">Commerson's nightshade</name>
    <dbReference type="NCBI Taxonomy" id="4109"/>
    <lineage>
        <taxon>Eukaryota</taxon>
        <taxon>Viridiplantae</taxon>
        <taxon>Streptophyta</taxon>
        <taxon>Embryophyta</taxon>
        <taxon>Tracheophyta</taxon>
        <taxon>Spermatophyta</taxon>
        <taxon>Magnoliopsida</taxon>
        <taxon>eudicotyledons</taxon>
        <taxon>Gunneridae</taxon>
        <taxon>Pentapetalae</taxon>
        <taxon>asterids</taxon>
        <taxon>lamiids</taxon>
        <taxon>Solanales</taxon>
        <taxon>Solanaceae</taxon>
        <taxon>Solanoideae</taxon>
        <taxon>Solaneae</taxon>
        <taxon>Solanum</taxon>
    </lineage>
</organism>